<name>A0ABP0KJB7_9DINO</name>
<dbReference type="Proteomes" id="UP001642484">
    <property type="component" value="Unassembled WGS sequence"/>
</dbReference>
<dbReference type="EMBL" id="CAXAMN010008668">
    <property type="protein sequence ID" value="CAK9026079.1"/>
    <property type="molecule type" value="Genomic_DNA"/>
</dbReference>
<dbReference type="Gene3D" id="1.10.150.50">
    <property type="entry name" value="Transcription Factor, Ets-1"/>
    <property type="match status" value="1"/>
</dbReference>
<protein>
    <submittedName>
        <fullName evidence="1">Uncharacterized protein</fullName>
    </submittedName>
</protein>
<evidence type="ECO:0000313" key="1">
    <source>
        <dbReference type="EMBL" id="CAK9026079.1"/>
    </source>
</evidence>
<evidence type="ECO:0000313" key="2">
    <source>
        <dbReference type="Proteomes" id="UP001642484"/>
    </source>
</evidence>
<comment type="caution">
    <text evidence="1">The sequence shown here is derived from an EMBL/GenBank/DDBJ whole genome shotgun (WGS) entry which is preliminary data.</text>
</comment>
<organism evidence="1 2">
    <name type="scientific">Durusdinium trenchii</name>
    <dbReference type="NCBI Taxonomy" id="1381693"/>
    <lineage>
        <taxon>Eukaryota</taxon>
        <taxon>Sar</taxon>
        <taxon>Alveolata</taxon>
        <taxon>Dinophyceae</taxon>
        <taxon>Suessiales</taxon>
        <taxon>Symbiodiniaceae</taxon>
        <taxon>Durusdinium</taxon>
    </lineage>
</organism>
<proteinExistence type="predicted"/>
<dbReference type="InterPro" id="IPR013761">
    <property type="entry name" value="SAM/pointed_sf"/>
</dbReference>
<keyword evidence="2" id="KW-1185">Reference proteome</keyword>
<reference evidence="1 2" key="1">
    <citation type="submission" date="2024-02" db="EMBL/GenBank/DDBJ databases">
        <authorList>
            <person name="Chen Y."/>
            <person name="Shah S."/>
            <person name="Dougan E. K."/>
            <person name="Thang M."/>
            <person name="Chan C."/>
        </authorList>
    </citation>
    <scope>NUCLEOTIDE SEQUENCE [LARGE SCALE GENOMIC DNA]</scope>
</reference>
<accession>A0ABP0KJB7</accession>
<gene>
    <name evidence="1" type="ORF">CCMP2556_LOCUS16222</name>
</gene>
<sequence length="285" mass="31519">MWSTATATSANVQPPEQHEMAPVILSEERYLKPDPTASLAKVSADEGSALLKLNTEGLQEFFNRKACKAIGEVLAKEKINGTTLAQLTNKHIEDLALSLGDKLSLHGFMNRFRSSARAAKRSESLWEAEEFPYEYQLANYKVTNTVLKVVGYQWVDGTGDSARPFEYDQQVTCCCHTWIKRPDFEFEESTDNIDLSCISDIDVVVSSNFQPETYTPTPQDKQNGYCKELLVAKPGLVIVTYTSPTMGITKKVLGVDPATAQKVADIIIHAKEETQAEDSGSGKID</sequence>